<reference evidence="16" key="1">
    <citation type="submission" date="2016-11" db="UniProtKB">
        <authorList>
            <consortium name="WormBaseParasite"/>
        </authorList>
    </citation>
    <scope>IDENTIFICATION</scope>
</reference>
<evidence type="ECO:0000256" key="9">
    <source>
        <dbReference type="ARBA" id="ARBA00023328"/>
    </source>
</evidence>
<evidence type="ECO:0000256" key="8">
    <source>
        <dbReference type="ARBA" id="ARBA00023306"/>
    </source>
</evidence>
<proteinExistence type="inferred from homology"/>
<organism evidence="14 16">
    <name type="scientific">Bursaphelenchus xylophilus</name>
    <name type="common">Pinewood nematode worm</name>
    <name type="synonym">Aphelenchoides xylophilus</name>
    <dbReference type="NCBI Taxonomy" id="6326"/>
    <lineage>
        <taxon>Eukaryota</taxon>
        <taxon>Metazoa</taxon>
        <taxon>Ecdysozoa</taxon>
        <taxon>Nematoda</taxon>
        <taxon>Chromadorea</taxon>
        <taxon>Rhabditida</taxon>
        <taxon>Tylenchina</taxon>
        <taxon>Tylenchomorpha</taxon>
        <taxon>Aphelenchoidea</taxon>
        <taxon>Aphelenchoididae</taxon>
        <taxon>Bursaphelenchus</taxon>
    </lineage>
</organism>
<keyword evidence="7 10" id="KW-0539">Nucleus</keyword>
<evidence type="ECO:0000313" key="14">
    <source>
        <dbReference type="Proteomes" id="UP000095284"/>
    </source>
</evidence>
<sequence>MRPSIGRQSVGMGRLSTGAEFSRFSVQSSSARRPSIAASRKPTKEEDIQGLMRFFEQRNASFNYSEKSLRNPQLNEFRTWLEFILKCIDKNFKAEREIEKSLPQIFLTLNYPYVIKPSMCITVNSPHNWPSFLKALHWLTKVAEGNNTSNQQKSDQSAYITAYTIHCCRLNEGEDPADVYKAFSEMIVDAEAQTEEERELEELNQRLAELRETIALEETAVSSAESEKSTQSKRNEQAERDAESKRNVLNKLVNEKNTVGSDRQSLTEKVESHNQEAEDLKKKIEAQPMTPEEASALLKRRAQLREEINEKKDEADALNKKHTEKQNQFQKISQEKQNQFKKLASELGGMAREVRVSPDTITQFELSLFGKNRDQLNTDGMSGNVAHSYQTLIRAISEGIRNKITELGLENLEKQINKCANDNENIQVNLKMAREGYELDLESDKRRTGEYERLLQESREQYEAVKTEQNTFDDNVMEKESRIKGAERIKNTLLHERMTASTDLNKIEEQKIQLLEEVVPIICRVHEEIEKLGQSKAKWEQVVKNHLNGFKKIVENIKEIEKAIESLNKGDPFSDKTNFLP</sequence>
<evidence type="ECO:0000256" key="10">
    <source>
        <dbReference type="RuleBase" id="RU368072"/>
    </source>
</evidence>
<feature type="compositionally biased region" description="Polar residues" evidence="11">
    <location>
        <begin position="326"/>
        <end position="336"/>
    </location>
</feature>
<accession>A0A1I7RSV6</accession>
<feature type="compositionally biased region" description="Low complexity" evidence="11">
    <location>
        <begin position="28"/>
        <end position="40"/>
    </location>
</feature>
<dbReference type="Proteomes" id="UP000095284">
    <property type="component" value="Unplaced"/>
</dbReference>
<dbReference type="GO" id="GO:0005634">
    <property type="term" value="C:nucleus"/>
    <property type="evidence" value="ECO:0007669"/>
    <property type="project" value="UniProtKB-SubCell"/>
</dbReference>
<reference evidence="13" key="2">
    <citation type="submission" date="2020-09" db="EMBL/GenBank/DDBJ databases">
        <authorList>
            <person name="Kikuchi T."/>
        </authorList>
    </citation>
    <scope>NUCLEOTIDE SEQUENCE</scope>
    <source>
        <strain evidence="13">Ka4C1</strain>
    </source>
</reference>
<evidence type="ECO:0000256" key="4">
    <source>
        <dbReference type="ARBA" id="ARBA00022776"/>
    </source>
</evidence>
<dbReference type="GO" id="GO:0051301">
    <property type="term" value="P:cell division"/>
    <property type="evidence" value="ECO:0007669"/>
    <property type="project" value="UniProtKB-UniRule"/>
</dbReference>
<dbReference type="GO" id="GO:0031262">
    <property type="term" value="C:Ndc80 complex"/>
    <property type="evidence" value="ECO:0007669"/>
    <property type="project" value="UniProtKB-UniRule"/>
</dbReference>
<feature type="region of interest" description="Disordered" evidence="11">
    <location>
        <begin position="22"/>
        <end position="44"/>
    </location>
</feature>
<evidence type="ECO:0000256" key="5">
    <source>
        <dbReference type="ARBA" id="ARBA00022838"/>
    </source>
</evidence>
<feature type="compositionally biased region" description="Polar residues" evidence="11">
    <location>
        <begin position="255"/>
        <end position="264"/>
    </location>
</feature>
<keyword evidence="15" id="KW-1185">Reference proteome</keyword>
<evidence type="ECO:0000256" key="7">
    <source>
        <dbReference type="ARBA" id="ARBA00023242"/>
    </source>
</evidence>
<dbReference type="InterPro" id="IPR055260">
    <property type="entry name" value="Ndc80_CH"/>
</dbReference>
<feature type="region of interest" description="Disordered" evidence="11">
    <location>
        <begin position="314"/>
        <end position="336"/>
    </location>
</feature>
<comment type="similarity">
    <text evidence="1 10">Belongs to the NDC80/HEC1 family.</text>
</comment>
<dbReference type="PANTHER" id="PTHR10643">
    <property type="entry name" value="KINETOCHORE PROTEIN NDC80"/>
    <property type="match status" value="1"/>
</dbReference>
<comment type="subunit">
    <text evidence="10">Component of the NDC80 complex.</text>
</comment>
<dbReference type="EMBL" id="CAJFDI010000005">
    <property type="protein sequence ID" value="CAD5231534.1"/>
    <property type="molecule type" value="Genomic_DNA"/>
</dbReference>
<dbReference type="InterPro" id="IPR038273">
    <property type="entry name" value="Ndc80_sf"/>
</dbReference>
<dbReference type="eggNOG" id="KOG0995">
    <property type="taxonomic scope" value="Eukaryota"/>
</dbReference>
<evidence type="ECO:0000313" key="13">
    <source>
        <dbReference type="EMBL" id="CAD5231534.1"/>
    </source>
</evidence>
<evidence type="ECO:0000259" key="12">
    <source>
        <dbReference type="Pfam" id="PF03801"/>
    </source>
</evidence>
<dbReference type="WBParaSite" id="BXY_0381000.1">
    <property type="protein sequence ID" value="BXY_0381000.1"/>
    <property type="gene ID" value="BXY_0381000"/>
</dbReference>
<keyword evidence="9 10" id="KW-0137">Centromere</keyword>
<comment type="function">
    <text evidence="10">Acts as a component of the essential kinetochore-associated NDC80 complex, which is required for chromosome segregation and spindle checkpoint activity.</text>
</comment>
<evidence type="ECO:0000313" key="16">
    <source>
        <dbReference type="WBParaSite" id="BXY_0381000.1"/>
    </source>
</evidence>
<evidence type="ECO:0000256" key="2">
    <source>
        <dbReference type="ARBA" id="ARBA00022454"/>
    </source>
</evidence>
<dbReference type="Proteomes" id="UP000659654">
    <property type="component" value="Unassembled WGS sequence"/>
</dbReference>
<comment type="subcellular location">
    <subcellularLocation>
        <location evidence="10">Chromosome</location>
        <location evidence="10">Centromere</location>
        <location evidence="10">Kinetochore</location>
    </subcellularLocation>
    <subcellularLocation>
        <location evidence="10">Nucleus</location>
    </subcellularLocation>
</comment>
<feature type="compositionally biased region" description="Basic and acidic residues" evidence="11">
    <location>
        <begin position="265"/>
        <end position="279"/>
    </location>
</feature>
<keyword evidence="8 10" id="KW-0131">Cell cycle</keyword>
<evidence type="ECO:0000256" key="6">
    <source>
        <dbReference type="ARBA" id="ARBA00023054"/>
    </source>
</evidence>
<feature type="compositionally biased region" description="Basic and acidic residues" evidence="11">
    <location>
        <begin position="225"/>
        <end position="246"/>
    </location>
</feature>
<keyword evidence="6" id="KW-0175">Coiled coil</keyword>
<evidence type="ECO:0000313" key="15">
    <source>
        <dbReference type="Proteomes" id="UP000659654"/>
    </source>
</evidence>
<dbReference type="SMR" id="A0A1I7RSV6"/>
<protein>
    <recommendedName>
        <fullName evidence="10">Kinetochore protein NDC80</fullName>
    </recommendedName>
</protein>
<dbReference type="Gene3D" id="1.10.418.30">
    <property type="entry name" value="Ncd80 complex, Ncd80 subunit"/>
    <property type="match status" value="1"/>
</dbReference>
<feature type="compositionally biased region" description="Basic and acidic residues" evidence="11">
    <location>
        <begin position="314"/>
        <end position="325"/>
    </location>
</feature>
<evidence type="ECO:0000256" key="3">
    <source>
        <dbReference type="ARBA" id="ARBA00022618"/>
    </source>
</evidence>
<evidence type="ECO:0000256" key="1">
    <source>
        <dbReference type="ARBA" id="ARBA00007050"/>
    </source>
</evidence>
<dbReference type="EMBL" id="CAJFCV020000005">
    <property type="protein sequence ID" value="CAG9122788.1"/>
    <property type="molecule type" value="Genomic_DNA"/>
</dbReference>
<dbReference type="AlphaFoldDB" id="A0A1I7RSV6"/>
<keyword evidence="2 10" id="KW-0158">Chromosome</keyword>
<dbReference type="Proteomes" id="UP000582659">
    <property type="component" value="Unassembled WGS sequence"/>
</dbReference>
<keyword evidence="4 10" id="KW-0498">Mitosis</keyword>
<keyword evidence="5 10" id="KW-0995">Kinetochore</keyword>
<dbReference type="GO" id="GO:0051315">
    <property type="term" value="P:attachment of mitotic spindle microtubules to kinetochore"/>
    <property type="evidence" value="ECO:0007669"/>
    <property type="project" value="UniProtKB-UniRule"/>
</dbReference>
<dbReference type="OrthoDB" id="7459479at2759"/>
<dbReference type="Pfam" id="PF03801">
    <property type="entry name" value="Ndc80_HEC"/>
    <property type="match status" value="1"/>
</dbReference>
<feature type="domain" description="Kinetochore protein Ndc80 CH" evidence="12">
    <location>
        <begin position="31"/>
        <end position="144"/>
    </location>
</feature>
<name>A0A1I7RSV6_BURXY</name>
<feature type="region of interest" description="Disordered" evidence="11">
    <location>
        <begin position="218"/>
        <end position="279"/>
    </location>
</feature>
<dbReference type="InterPro" id="IPR005550">
    <property type="entry name" value="Kinetochore_Ndc80"/>
</dbReference>
<gene>
    <name evidence="13" type="ORF">BXYJ_LOCUS11630</name>
</gene>
<keyword evidence="3 10" id="KW-0132">Cell division</keyword>
<evidence type="ECO:0000256" key="11">
    <source>
        <dbReference type="SAM" id="MobiDB-lite"/>
    </source>
</evidence>
<dbReference type="PANTHER" id="PTHR10643:SF2">
    <property type="entry name" value="KINETOCHORE PROTEIN NDC80 HOMOLOG"/>
    <property type="match status" value="1"/>
</dbReference>